<dbReference type="AlphaFoldDB" id="A0AAV4LA60"/>
<keyword evidence="2 7" id="KW-0812">Transmembrane</keyword>
<comment type="subcellular location">
    <subcellularLocation>
        <location evidence="7">Cell membrane</location>
        <topology evidence="7">Single-pass membrane protein</topology>
    </subcellularLocation>
</comment>
<dbReference type="GO" id="GO:0009252">
    <property type="term" value="P:peptidoglycan biosynthetic process"/>
    <property type="evidence" value="ECO:0007669"/>
    <property type="project" value="UniProtKB-UniRule"/>
</dbReference>
<dbReference type="GO" id="GO:0005886">
    <property type="term" value="C:plasma membrane"/>
    <property type="evidence" value="ECO:0007669"/>
    <property type="project" value="UniProtKB-SubCell"/>
</dbReference>
<name>A0AAV4LA60_9BACL</name>
<comment type="caution">
    <text evidence="9">The sequence shown here is derived from an EMBL/GenBank/DDBJ whole genome shotgun (WGS) entry which is preliminary data.</text>
</comment>
<dbReference type="InterPro" id="IPR003770">
    <property type="entry name" value="MLTG-like"/>
</dbReference>
<feature type="transmembrane region" description="Helical" evidence="7">
    <location>
        <begin position="12"/>
        <end position="31"/>
    </location>
</feature>
<dbReference type="GO" id="GO:0008932">
    <property type="term" value="F:lytic endotransglycosylase activity"/>
    <property type="evidence" value="ECO:0007669"/>
    <property type="project" value="UniProtKB-UniRule"/>
</dbReference>
<feature type="region of interest" description="Disordered" evidence="8">
    <location>
        <begin position="336"/>
        <end position="357"/>
    </location>
</feature>
<dbReference type="HAMAP" id="MF_02065">
    <property type="entry name" value="MltG"/>
    <property type="match status" value="1"/>
</dbReference>
<evidence type="ECO:0000256" key="7">
    <source>
        <dbReference type="HAMAP-Rule" id="MF_02065"/>
    </source>
</evidence>
<evidence type="ECO:0000256" key="3">
    <source>
        <dbReference type="ARBA" id="ARBA00022989"/>
    </source>
</evidence>
<protein>
    <recommendedName>
        <fullName evidence="7">Endolytic murein transglycosylase</fullName>
        <ecNumber evidence="7">4.2.2.29</ecNumber>
    </recommendedName>
    <alternativeName>
        <fullName evidence="7">Peptidoglycan lytic transglycosylase</fullName>
    </alternativeName>
    <alternativeName>
        <fullName evidence="7">Peptidoglycan polymerization terminase</fullName>
    </alternativeName>
</protein>
<gene>
    <name evidence="7" type="primary">mltG</name>
    <name evidence="9" type="ORF">DNHGIG_02040</name>
</gene>
<keyword evidence="4 7" id="KW-0472">Membrane</keyword>
<dbReference type="NCBIfam" id="TIGR00247">
    <property type="entry name" value="endolytic transglycosylase MltG"/>
    <property type="match status" value="1"/>
</dbReference>
<evidence type="ECO:0000256" key="8">
    <source>
        <dbReference type="SAM" id="MobiDB-lite"/>
    </source>
</evidence>
<feature type="compositionally biased region" description="Basic and acidic residues" evidence="8">
    <location>
        <begin position="336"/>
        <end position="348"/>
    </location>
</feature>
<keyword evidence="5 7" id="KW-0456">Lyase</keyword>
<reference evidence="9" key="1">
    <citation type="journal article" date="2023" name="Int. J. Syst. Evol. Microbiol.">
        <title>Collibacillus ludicampi gen. nov., sp. nov., a new soil bacterium of the family Alicyclobacillaceae.</title>
        <authorList>
            <person name="Jojima T."/>
            <person name="Ioku Y."/>
            <person name="Fukuta Y."/>
            <person name="Shirasaka N."/>
            <person name="Matsumura Y."/>
            <person name="Mori M."/>
        </authorList>
    </citation>
    <scope>NUCLEOTIDE SEQUENCE</scope>
    <source>
        <strain evidence="9">TP075</strain>
    </source>
</reference>
<evidence type="ECO:0000256" key="1">
    <source>
        <dbReference type="ARBA" id="ARBA00022475"/>
    </source>
</evidence>
<dbReference type="EMBL" id="BOQE01000001">
    <property type="protein sequence ID" value="GIM44655.1"/>
    <property type="molecule type" value="Genomic_DNA"/>
</dbReference>
<evidence type="ECO:0000256" key="6">
    <source>
        <dbReference type="ARBA" id="ARBA00023316"/>
    </source>
</evidence>
<evidence type="ECO:0000313" key="10">
    <source>
        <dbReference type="Proteomes" id="UP001057291"/>
    </source>
</evidence>
<evidence type="ECO:0000256" key="4">
    <source>
        <dbReference type="ARBA" id="ARBA00023136"/>
    </source>
</evidence>
<dbReference type="EC" id="4.2.2.29" evidence="7"/>
<dbReference type="Pfam" id="PF02618">
    <property type="entry name" value="YceG"/>
    <property type="match status" value="1"/>
</dbReference>
<keyword evidence="6 7" id="KW-0961">Cell wall biogenesis/degradation</keyword>
<feature type="site" description="Important for catalytic activity" evidence="7">
    <location>
        <position position="232"/>
    </location>
</feature>
<dbReference type="CDD" id="cd08010">
    <property type="entry name" value="MltG_like"/>
    <property type="match status" value="1"/>
</dbReference>
<sequence>MEVYRILIIRKKWLMIAIFLLLLLLGGILYIKSELQPPDTGNRTIILEIPKGSTTYTISHILRDKGLIKNAAVFRWWVYMRGDYGKLQAGMYEMKQGMSVDGILDILTKGEAKDNTVRFTVPEGFTLEQIADLLAKKGLANKETFIRVADSDSFDVPFLKEIPKTAGVKHRLEGYLFPDTYEIYKGTSEHEIIELMLKNFDTRLTPEMRAEIGKRGMTIPQVVTVASLVEREARVPKERPVIAGVIYNRLHSQPPMMLQVDATVQYVLGHKDELSLQDLQIDSPYNTYKHFGLPPGPIASPGLDSLRAAIEPDHNDYLFYVTKKDGSGEHYFAKTYDEQLQNEKRSEQNEQNVSARK</sequence>
<dbReference type="PANTHER" id="PTHR30518">
    <property type="entry name" value="ENDOLYTIC MUREIN TRANSGLYCOSYLASE"/>
    <property type="match status" value="1"/>
</dbReference>
<keyword evidence="10" id="KW-1185">Reference proteome</keyword>
<dbReference type="GO" id="GO:0071555">
    <property type="term" value="P:cell wall organization"/>
    <property type="evidence" value="ECO:0007669"/>
    <property type="project" value="UniProtKB-KW"/>
</dbReference>
<organism evidence="9 10">
    <name type="scientific">Collibacillus ludicampi</name>
    <dbReference type="NCBI Taxonomy" id="2771369"/>
    <lineage>
        <taxon>Bacteria</taxon>
        <taxon>Bacillati</taxon>
        <taxon>Bacillota</taxon>
        <taxon>Bacilli</taxon>
        <taxon>Bacillales</taxon>
        <taxon>Alicyclobacillaceae</taxon>
        <taxon>Collibacillus</taxon>
    </lineage>
</organism>
<dbReference type="PANTHER" id="PTHR30518:SF2">
    <property type="entry name" value="ENDOLYTIC MUREIN TRANSGLYCOSYLASE"/>
    <property type="match status" value="1"/>
</dbReference>
<dbReference type="Gene3D" id="3.30.1490.480">
    <property type="entry name" value="Endolytic murein transglycosylase"/>
    <property type="match status" value="2"/>
</dbReference>
<evidence type="ECO:0000313" key="9">
    <source>
        <dbReference type="EMBL" id="GIM44655.1"/>
    </source>
</evidence>
<proteinExistence type="inferred from homology"/>
<dbReference type="Proteomes" id="UP001057291">
    <property type="component" value="Unassembled WGS sequence"/>
</dbReference>
<comment type="catalytic activity">
    <reaction evidence="7">
        <text>a peptidoglycan chain = a peptidoglycan chain with N-acetyl-1,6-anhydromuramyl-[peptide] at the reducing end + a peptidoglycan chain with N-acetylglucosamine at the non-reducing end.</text>
        <dbReference type="EC" id="4.2.2.29"/>
    </reaction>
</comment>
<evidence type="ECO:0000256" key="2">
    <source>
        <dbReference type="ARBA" id="ARBA00022692"/>
    </source>
</evidence>
<accession>A0AAV4LA60</accession>
<comment type="function">
    <text evidence="7">Functions as a peptidoglycan terminase that cleaves nascent peptidoglycan strands endolytically to terminate their elongation.</text>
</comment>
<keyword evidence="1 7" id="KW-1003">Cell membrane</keyword>
<comment type="similarity">
    <text evidence="7">Belongs to the transglycosylase MltG family.</text>
</comment>
<keyword evidence="3 7" id="KW-1133">Transmembrane helix</keyword>
<evidence type="ECO:0000256" key="5">
    <source>
        <dbReference type="ARBA" id="ARBA00023239"/>
    </source>
</evidence>